<evidence type="ECO:0000313" key="3">
    <source>
        <dbReference type="Proteomes" id="UP000226192"/>
    </source>
</evidence>
<gene>
    <name evidence="2" type="ORF">CDD81_3630</name>
</gene>
<name>A0A2C5YBJ7_9HYPO</name>
<evidence type="ECO:0000256" key="1">
    <source>
        <dbReference type="SAM" id="SignalP"/>
    </source>
</evidence>
<proteinExistence type="predicted"/>
<protein>
    <submittedName>
        <fullName evidence="2">Uncharacterized protein</fullName>
    </submittedName>
</protein>
<comment type="caution">
    <text evidence="2">The sequence shown here is derived from an EMBL/GenBank/DDBJ whole genome shotgun (WGS) entry which is preliminary data.</text>
</comment>
<keyword evidence="3" id="KW-1185">Reference proteome</keyword>
<accession>A0A2C5YBJ7</accession>
<dbReference type="EMBL" id="NJET01000023">
    <property type="protein sequence ID" value="PHH64993.1"/>
    <property type="molecule type" value="Genomic_DNA"/>
</dbReference>
<keyword evidence="1" id="KW-0732">Signal</keyword>
<reference evidence="2 3" key="1">
    <citation type="submission" date="2017-06" db="EMBL/GenBank/DDBJ databases">
        <title>Ant-infecting Ophiocordyceps genomes reveal a high diversity of potential behavioral manipulation genes and a possible major role for enterotoxins.</title>
        <authorList>
            <person name="De Bekker C."/>
            <person name="Evans H.C."/>
            <person name="Brachmann A."/>
            <person name="Hughes D.P."/>
        </authorList>
    </citation>
    <scope>NUCLEOTIDE SEQUENCE [LARGE SCALE GENOMIC DNA]</scope>
    <source>
        <strain evidence="2 3">Map64</strain>
    </source>
</reference>
<feature type="signal peptide" evidence="1">
    <location>
        <begin position="1"/>
        <end position="19"/>
    </location>
</feature>
<organism evidence="2 3">
    <name type="scientific">Ophiocordyceps australis</name>
    <dbReference type="NCBI Taxonomy" id="1399860"/>
    <lineage>
        <taxon>Eukaryota</taxon>
        <taxon>Fungi</taxon>
        <taxon>Dikarya</taxon>
        <taxon>Ascomycota</taxon>
        <taxon>Pezizomycotina</taxon>
        <taxon>Sordariomycetes</taxon>
        <taxon>Hypocreomycetidae</taxon>
        <taxon>Hypocreales</taxon>
        <taxon>Ophiocordycipitaceae</taxon>
        <taxon>Ophiocordyceps</taxon>
    </lineage>
</organism>
<dbReference type="AlphaFoldDB" id="A0A2C5YBJ7"/>
<dbReference type="STRING" id="1399860.A0A2C5YBJ7"/>
<dbReference type="OrthoDB" id="3836772at2759"/>
<sequence length="248" mass="27778">MRNYYAVFGLGLLVSFSRAEKGQATPDKWTIGNTAQHCLNQTCWYGFTINYAPQQEAKCSFAITKSCVDTVSAVQCNGLDEYSIKASVVSDGHIELQTSYWQVHLHKVNLGTHFTLGDSDAPDNKTKRMAAADDEAPIDDAPTWTLQNVFRGKRIWFGFHITSDGFDPKWCYMLVHVEGDSREASFTDEECVGSNFTASWGYREEEDAGILTLFNSNRTRKAWFGWNNVNNSTDLPDVGPNETMPVNG</sequence>
<dbReference type="Proteomes" id="UP000226192">
    <property type="component" value="Unassembled WGS sequence"/>
</dbReference>
<feature type="chain" id="PRO_5012338229" evidence="1">
    <location>
        <begin position="20"/>
        <end position="248"/>
    </location>
</feature>
<evidence type="ECO:0000313" key="2">
    <source>
        <dbReference type="EMBL" id="PHH64993.1"/>
    </source>
</evidence>